<sequence length="571" mass="58687">MGGPGGLSRSGMSRRGFLSAAAFGAAGAATLGTGAPSAGARTRLRSQAPTNGLPSPDSITVTDPAFLDAVQAASLLQSGALHPRELLDACLTRSNEFDGEIGGWIRIYPEMAYEAADAAAQRLSQQSVSTNGPAPLVCGLPLALKDLFAVSGLPLTASSRVLEGNIAAGDSTVWRRLKDAGMVLLGHAHTDEFAIGVATEQVGNPWNTEYSPGGSSGGSAAVLAARFVPLATGTDTGGSLRLPASACGITSIKPTFGRCSVRGVIPLTWTRDHAGPMGRSVADAALMLGFMAGADPEDPSTAAGPAVPDGGYPLSAKGGPTPLSGKRFGVVRSDVDALPDATRTLFDEYLDLVRRLGGTTVDVKLPRLPSDITTGDSAEMGSYHNQFKDRLGLYRLGHAGSAALSIAALAVPAIDYMTAARNRLIYQHEYNRMLADHDLDAILVPGAKADGSKRSEVAGISVFSGVMGNVGWANYTGAPVISTPAGRSAATGMPFGVQVGGRPWDESTLIEIVLELQAARPDLLEAPTVAPAPRDIPRVQVTTPGAGPDPTNTANVGFGFHFLPTTSTAAI</sequence>
<comment type="similarity">
    <text evidence="2">Belongs to the amidase family.</text>
</comment>
<feature type="domain" description="Amidase" evidence="4">
    <location>
        <begin position="85"/>
        <end position="509"/>
    </location>
</feature>
<accession>A0A438APR0</accession>
<dbReference type="PANTHER" id="PTHR11895">
    <property type="entry name" value="TRANSAMIDASE"/>
    <property type="match status" value="1"/>
</dbReference>
<proteinExistence type="inferred from homology"/>
<dbReference type="Gene3D" id="3.90.1300.10">
    <property type="entry name" value="Amidase signature (AS) domain"/>
    <property type="match status" value="1"/>
</dbReference>
<evidence type="ECO:0000259" key="4">
    <source>
        <dbReference type="Pfam" id="PF01425"/>
    </source>
</evidence>
<comment type="caution">
    <text evidence="5">The sequence shown here is derived from an EMBL/GenBank/DDBJ whole genome shotgun (WGS) entry which is preliminary data.</text>
</comment>
<dbReference type="PANTHER" id="PTHR11895:SF7">
    <property type="entry name" value="GLUTAMYL-TRNA(GLN) AMIDOTRANSFERASE SUBUNIT A, MITOCHONDRIAL"/>
    <property type="match status" value="1"/>
</dbReference>
<dbReference type="RefSeq" id="WP_127948257.1">
    <property type="nucleotide sequence ID" value="NZ_RKLN01000006.1"/>
</dbReference>
<dbReference type="GO" id="GO:0004040">
    <property type="term" value="F:amidase activity"/>
    <property type="evidence" value="ECO:0007669"/>
    <property type="project" value="UniProtKB-EC"/>
</dbReference>
<dbReference type="PROSITE" id="PS51318">
    <property type="entry name" value="TAT"/>
    <property type="match status" value="1"/>
</dbReference>
<dbReference type="InterPro" id="IPR036928">
    <property type="entry name" value="AS_sf"/>
</dbReference>
<comment type="catalytic activity">
    <reaction evidence="1">
        <text>a monocarboxylic acid amide + H2O = a monocarboxylate + NH4(+)</text>
        <dbReference type="Rhea" id="RHEA:12020"/>
        <dbReference type="ChEBI" id="CHEBI:15377"/>
        <dbReference type="ChEBI" id="CHEBI:28938"/>
        <dbReference type="ChEBI" id="CHEBI:35757"/>
        <dbReference type="ChEBI" id="CHEBI:83628"/>
        <dbReference type="EC" id="3.5.1.4"/>
    </reaction>
</comment>
<dbReference type="EMBL" id="RKLN01000006">
    <property type="protein sequence ID" value="RVW00928.1"/>
    <property type="molecule type" value="Genomic_DNA"/>
</dbReference>
<dbReference type="EC" id="3.5.1.4" evidence="3"/>
<evidence type="ECO:0000256" key="1">
    <source>
        <dbReference type="ARBA" id="ARBA00001311"/>
    </source>
</evidence>
<dbReference type="InterPro" id="IPR020556">
    <property type="entry name" value="Amidase_CS"/>
</dbReference>
<reference evidence="5 6" key="1">
    <citation type="submission" date="2018-11" db="EMBL/GenBank/DDBJ databases">
        <title>Rhodococcus spongicola sp. nov. and Rhodococcus xishaensis sp. nov. from marine sponges.</title>
        <authorList>
            <person name="Li L."/>
            <person name="Lin H.W."/>
        </authorList>
    </citation>
    <scope>NUCLEOTIDE SEQUENCE [LARGE SCALE GENOMIC DNA]</scope>
    <source>
        <strain evidence="5 6">LHW50502</strain>
    </source>
</reference>
<protein>
    <recommendedName>
        <fullName evidence="3">amidase</fullName>
        <ecNumber evidence="3">3.5.1.4</ecNumber>
    </recommendedName>
</protein>
<dbReference type="AlphaFoldDB" id="A0A438APR0"/>
<evidence type="ECO:0000313" key="6">
    <source>
        <dbReference type="Proteomes" id="UP000284333"/>
    </source>
</evidence>
<dbReference type="InterPro" id="IPR023631">
    <property type="entry name" value="Amidase_dom"/>
</dbReference>
<dbReference type="PROSITE" id="PS00571">
    <property type="entry name" value="AMIDASES"/>
    <property type="match status" value="1"/>
</dbReference>
<evidence type="ECO:0000256" key="3">
    <source>
        <dbReference type="ARBA" id="ARBA00012922"/>
    </source>
</evidence>
<dbReference type="InterPro" id="IPR000120">
    <property type="entry name" value="Amidase"/>
</dbReference>
<dbReference type="SUPFAM" id="SSF75304">
    <property type="entry name" value="Amidase signature (AS) enzymes"/>
    <property type="match status" value="1"/>
</dbReference>
<dbReference type="Proteomes" id="UP000284333">
    <property type="component" value="Unassembled WGS sequence"/>
</dbReference>
<gene>
    <name evidence="5" type="ORF">EF834_16285</name>
</gene>
<dbReference type="InterPro" id="IPR006311">
    <property type="entry name" value="TAT_signal"/>
</dbReference>
<dbReference type="Pfam" id="PF01425">
    <property type="entry name" value="Amidase"/>
    <property type="match status" value="1"/>
</dbReference>
<name>A0A438APR0_9NOCA</name>
<keyword evidence="6" id="KW-1185">Reference proteome</keyword>
<dbReference type="OrthoDB" id="182039at2"/>
<evidence type="ECO:0000313" key="5">
    <source>
        <dbReference type="EMBL" id="RVW00928.1"/>
    </source>
</evidence>
<organism evidence="5 6">
    <name type="scientific">Rhodococcus spongiicola</name>
    <dbReference type="NCBI Taxonomy" id="2487352"/>
    <lineage>
        <taxon>Bacteria</taxon>
        <taxon>Bacillati</taxon>
        <taxon>Actinomycetota</taxon>
        <taxon>Actinomycetes</taxon>
        <taxon>Mycobacteriales</taxon>
        <taxon>Nocardiaceae</taxon>
        <taxon>Rhodococcus</taxon>
    </lineage>
</organism>
<evidence type="ECO:0000256" key="2">
    <source>
        <dbReference type="ARBA" id="ARBA00009199"/>
    </source>
</evidence>